<feature type="compositionally biased region" description="Acidic residues" evidence="1">
    <location>
        <begin position="138"/>
        <end position="149"/>
    </location>
</feature>
<feature type="compositionally biased region" description="Polar residues" evidence="1">
    <location>
        <begin position="330"/>
        <end position="340"/>
    </location>
</feature>
<evidence type="ECO:0000313" key="3">
    <source>
        <dbReference type="Proteomes" id="UP000016931"/>
    </source>
</evidence>
<evidence type="ECO:0000256" key="1">
    <source>
        <dbReference type="SAM" id="MobiDB-lite"/>
    </source>
</evidence>
<reference evidence="2 3" key="1">
    <citation type="journal article" date="2012" name="PLoS Pathog.">
        <title>Diverse lifestyles and strategies of plant pathogenesis encoded in the genomes of eighteen Dothideomycetes fungi.</title>
        <authorList>
            <person name="Ohm R.A."/>
            <person name="Feau N."/>
            <person name="Henrissat B."/>
            <person name="Schoch C.L."/>
            <person name="Horwitz B.A."/>
            <person name="Barry K.W."/>
            <person name="Condon B.J."/>
            <person name="Copeland A.C."/>
            <person name="Dhillon B."/>
            <person name="Glaser F."/>
            <person name="Hesse C.N."/>
            <person name="Kosti I."/>
            <person name="LaButti K."/>
            <person name="Lindquist E.A."/>
            <person name="Lucas S."/>
            <person name="Salamov A.A."/>
            <person name="Bradshaw R.E."/>
            <person name="Ciuffetti L."/>
            <person name="Hamelin R.C."/>
            <person name="Kema G.H.J."/>
            <person name="Lawrence C."/>
            <person name="Scott J.A."/>
            <person name="Spatafora J.W."/>
            <person name="Turgeon B.G."/>
            <person name="de Wit P.J.G.M."/>
            <person name="Zhong S."/>
            <person name="Goodwin S.B."/>
            <person name="Grigoriev I.V."/>
        </authorList>
    </citation>
    <scope>NUCLEOTIDE SEQUENCE [LARGE SCALE GENOMIC DNA]</scope>
    <source>
        <strain evidence="2 3">SO2202</strain>
    </source>
</reference>
<feature type="compositionally biased region" description="Basic and acidic residues" evidence="1">
    <location>
        <begin position="423"/>
        <end position="437"/>
    </location>
</feature>
<accession>M3CY71</accession>
<name>M3CY71_SPHMS</name>
<gene>
    <name evidence="2" type="ORF">SEPMUDRAFT_166622</name>
</gene>
<dbReference type="OrthoDB" id="76224at2759"/>
<feature type="compositionally biased region" description="Basic and acidic residues" evidence="1">
    <location>
        <begin position="64"/>
        <end position="73"/>
    </location>
</feature>
<dbReference type="EMBL" id="KB456270">
    <property type="protein sequence ID" value="EMF09012.1"/>
    <property type="molecule type" value="Genomic_DNA"/>
</dbReference>
<feature type="compositionally biased region" description="Basic and acidic residues" evidence="1">
    <location>
        <begin position="150"/>
        <end position="167"/>
    </location>
</feature>
<feature type="compositionally biased region" description="Basic residues" evidence="1">
    <location>
        <begin position="438"/>
        <end position="447"/>
    </location>
</feature>
<dbReference type="Pfam" id="PF08208">
    <property type="entry name" value="RNA_polI_A34"/>
    <property type="match status" value="1"/>
</dbReference>
<dbReference type="InterPro" id="IPR013240">
    <property type="entry name" value="DNA-dir_RNA_pol1_su_RPA34"/>
</dbReference>
<feature type="region of interest" description="Disordered" evidence="1">
    <location>
        <begin position="330"/>
        <end position="455"/>
    </location>
</feature>
<organism evidence="2 3">
    <name type="scientific">Sphaerulina musiva (strain SO2202)</name>
    <name type="common">Poplar stem canker fungus</name>
    <name type="synonym">Septoria musiva</name>
    <dbReference type="NCBI Taxonomy" id="692275"/>
    <lineage>
        <taxon>Eukaryota</taxon>
        <taxon>Fungi</taxon>
        <taxon>Dikarya</taxon>
        <taxon>Ascomycota</taxon>
        <taxon>Pezizomycotina</taxon>
        <taxon>Dothideomycetes</taxon>
        <taxon>Dothideomycetidae</taxon>
        <taxon>Mycosphaerellales</taxon>
        <taxon>Mycosphaerellaceae</taxon>
        <taxon>Sphaerulina</taxon>
    </lineage>
</organism>
<dbReference type="OMA" id="LKMRFLP"/>
<proteinExistence type="predicted"/>
<dbReference type="HOGENOM" id="CLU_549836_0_0_1"/>
<sequence length="455" mass="48280">MAKKAETKAAAPKRAKAQDKTTTKKSTKSKSKVAGLSEERIVDSESEGDTPAVKLEINSPKPVKGKDKKEKKSATISAPAPPPPKKEPTPSSSDDSSEEESADEDEEMADAPALKKPDTVPVKVNGVKRKAESVSSLEDGESSDDETSDDDAKPDAKRVKTALKDAGEVEQVGEVASSGDEETDSESESQKEDEQEPSADTAPAPRAAQHVNLENIPVQPFRPPNGYRDVDVTDVTFSAKSFAGQQIWHIVAPRNVSLKSISDVALDAISSGATVLTHKGTEYSLSEDTSTKNQCFSVAVPSNTSYHGIPQPISRTLYLKQKVTLPNLSKKQADVNTGSSAAADVAQPSISDIRPQPKGMRMRYKPAGFGPGDPGLGSDSEEDGGPAKANGSKLQFPKTIGAHGAAVEAQNADKPQTKKTKKDRGDSKGELSKEEKKKLKGEKKARKEAKAAKAT</sequence>
<dbReference type="eggNOG" id="ENOG502SSMF">
    <property type="taxonomic scope" value="Eukaryota"/>
</dbReference>
<keyword evidence="3" id="KW-1185">Reference proteome</keyword>
<dbReference type="GeneID" id="27905381"/>
<dbReference type="InterPro" id="IPR053263">
    <property type="entry name" value="Euk_RPA34_RNAP_subunit"/>
</dbReference>
<feature type="region of interest" description="Disordered" evidence="1">
    <location>
        <begin position="1"/>
        <end position="205"/>
    </location>
</feature>
<dbReference type="AlphaFoldDB" id="M3CY71"/>
<protein>
    <recommendedName>
        <fullName evidence="4">DNA-directed RNA polymerase I subunit RPA34.5</fullName>
    </recommendedName>
</protein>
<dbReference type="PANTHER" id="PTHR28155">
    <property type="entry name" value="ACR243WP"/>
    <property type="match status" value="1"/>
</dbReference>
<dbReference type="PANTHER" id="PTHR28155:SF1">
    <property type="entry name" value="DNA-DIRECTED RNA POLYMERASE I SUBUNIT RPA34.5-DOMAIN-CONTAINING PROTEIN"/>
    <property type="match status" value="1"/>
</dbReference>
<dbReference type="RefSeq" id="XP_016757133.1">
    <property type="nucleotide sequence ID" value="XM_016908244.1"/>
</dbReference>
<dbReference type="Proteomes" id="UP000016931">
    <property type="component" value="Unassembled WGS sequence"/>
</dbReference>
<feature type="compositionally biased region" description="Acidic residues" evidence="1">
    <location>
        <begin position="95"/>
        <end position="109"/>
    </location>
</feature>
<dbReference type="STRING" id="692275.M3CY71"/>
<dbReference type="GO" id="GO:0006360">
    <property type="term" value="P:transcription by RNA polymerase I"/>
    <property type="evidence" value="ECO:0007669"/>
    <property type="project" value="InterPro"/>
</dbReference>
<feature type="compositionally biased region" description="Acidic residues" evidence="1">
    <location>
        <begin position="179"/>
        <end position="197"/>
    </location>
</feature>
<dbReference type="Gene3D" id="6.20.250.70">
    <property type="match status" value="1"/>
</dbReference>
<evidence type="ECO:0008006" key="4">
    <source>
        <dbReference type="Google" id="ProtNLM"/>
    </source>
</evidence>
<evidence type="ECO:0000313" key="2">
    <source>
        <dbReference type="EMBL" id="EMF09012.1"/>
    </source>
</evidence>